<evidence type="ECO:0000313" key="15">
    <source>
        <dbReference type="Proteomes" id="UP000018291"/>
    </source>
</evidence>
<dbReference type="Pfam" id="PF03007">
    <property type="entry name" value="WS_DGAT_cat"/>
    <property type="match status" value="1"/>
</dbReference>
<keyword evidence="15" id="KW-1185">Reference proteome</keyword>
<evidence type="ECO:0000259" key="13">
    <source>
        <dbReference type="Pfam" id="PF06974"/>
    </source>
</evidence>
<keyword evidence="7 11" id="KW-0319">Glycerol metabolism</keyword>
<feature type="domain" description="O-acyltransferase WSD1 C-terminal" evidence="13">
    <location>
        <begin position="317"/>
        <end position="461"/>
    </location>
</feature>
<dbReference type="GO" id="GO:0071731">
    <property type="term" value="P:response to nitric oxide"/>
    <property type="evidence" value="ECO:0007669"/>
    <property type="project" value="TreeGrafter"/>
</dbReference>
<accession>R4Z0E0</accession>
<comment type="pathway">
    <text evidence="1 11">Glycerolipid metabolism; triacylglycerol biosynthesis.</text>
</comment>
<dbReference type="NCBIfam" id="TIGR02946">
    <property type="entry name" value="acyl_WS_DGAT"/>
    <property type="match status" value="1"/>
</dbReference>
<dbReference type="InterPro" id="IPR009721">
    <property type="entry name" value="O-acyltransferase_WSD1_C"/>
</dbReference>
<dbReference type="STRING" id="1229780.BN381_10328"/>
<feature type="domain" description="O-acyltransferase WSD1-like N-terminal" evidence="12">
    <location>
        <begin position="7"/>
        <end position="269"/>
    </location>
</feature>
<dbReference type="OrthoDB" id="9810950at2"/>
<dbReference type="EC" id="2.3.1.20" evidence="4 11"/>
<evidence type="ECO:0000256" key="1">
    <source>
        <dbReference type="ARBA" id="ARBA00004771"/>
    </source>
</evidence>
<evidence type="ECO:0000259" key="12">
    <source>
        <dbReference type="Pfam" id="PF03007"/>
    </source>
</evidence>
<dbReference type="EMBL" id="CANL01000001">
    <property type="protein sequence ID" value="CCM62097.1"/>
    <property type="molecule type" value="Genomic_DNA"/>
</dbReference>
<comment type="similarity">
    <text evidence="3 11">Belongs to the long-chain O-acyltransferase family.</text>
</comment>
<dbReference type="Gene3D" id="3.30.559.10">
    <property type="entry name" value="Chloramphenicol acetyltransferase-like domain"/>
    <property type="match status" value="1"/>
</dbReference>
<dbReference type="SUPFAM" id="SSF52777">
    <property type="entry name" value="CoA-dependent acyltransferases"/>
    <property type="match status" value="1"/>
</dbReference>
<keyword evidence="5 11" id="KW-0444">Lipid biosynthesis</keyword>
<keyword evidence="6 11" id="KW-0808">Transferase</keyword>
<comment type="catalytic activity">
    <reaction evidence="10 11">
        <text>an acyl-CoA + a 1,2-diacyl-sn-glycerol = a triacyl-sn-glycerol + CoA</text>
        <dbReference type="Rhea" id="RHEA:10868"/>
        <dbReference type="ChEBI" id="CHEBI:17815"/>
        <dbReference type="ChEBI" id="CHEBI:57287"/>
        <dbReference type="ChEBI" id="CHEBI:58342"/>
        <dbReference type="ChEBI" id="CHEBI:64615"/>
        <dbReference type="EC" id="2.3.1.20"/>
    </reaction>
</comment>
<evidence type="ECO:0000256" key="11">
    <source>
        <dbReference type="RuleBase" id="RU361241"/>
    </source>
</evidence>
<gene>
    <name evidence="14" type="ORF">BN381_10328</name>
</gene>
<comment type="caution">
    <text evidence="14">The sequence shown here is derived from an EMBL/GenBank/DDBJ whole genome shotgun (WGS) entry which is preliminary data.</text>
</comment>
<dbReference type="HOGENOM" id="CLU_024186_3_1_11"/>
<comment type="pathway">
    <text evidence="2">Lipid metabolism.</text>
</comment>
<dbReference type="RefSeq" id="WP_012223168.1">
    <property type="nucleotide sequence ID" value="NZ_HG422565.1"/>
</dbReference>
<evidence type="ECO:0000256" key="10">
    <source>
        <dbReference type="ARBA" id="ARBA00048109"/>
    </source>
</evidence>
<dbReference type="GO" id="GO:0001666">
    <property type="term" value="P:response to hypoxia"/>
    <property type="evidence" value="ECO:0007669"/>
    <property type="project" value="TreeGrafter"/>
</dbReference>
<evidence type="ECO:0000256" key="3">
    <source>
        <dbReference type="ARBA" id="ARBA00009587"/>
    </source>
</evidence>
<evidence type="ECO:0000256" key="4">
    <source>
        <dbReference type="ARBA" id="ARBA00013244"/>
    </source>
</evidence>
<sequence>MTTTDRLSPLDSSFLHLENEFAHMHIGSTSIFEGPPPPFEDVRALVESKLIDIPRYRQVVRFVPMDLGRPVWADDRHFNLEFHVRHTALPLPGGREELRRLVARIMSQQLDRSRPLWEMWVVEGLEDGHWALISKVHHAMVDGVSGAELLSTVLDISPDATIAKAAEWAPRSSPSNIELATDAVAQLVKSPYEQVRALRAAGRVPRQAIEQLKEVGAGLSSLAGILSATPESTLNGPIGPHRRYVWTSVSVDDIKTVRAALGGTFNDVVLATITRGFRSLLRARDESTDRVVRTLVPVSVRPRNDGEVAAGDGTMANKVSAMFAELPVMLDDPGDALAAVSEQMADLKESKQAVAGEALTSMADFAPPMLLALGERVAARAAQRNVNTVTTNVPGPQLPLYSLGRRMLEIFPFVPLAGQVRVGVAMFSYYGTVYFGITGDYDTCEDIGVLSDGIEAGMEDLLHLARAAS</sequence>
<evidence type="ECO:0000256" key="8">
    <source>
        <dbReference type="ARBA" id="ARBA00023098"/>
    </source>
</evidence>
<dbReference type="InterPro" id="IPR014292">
    <property type="entry name" value="Acyl_transf_WS/DGAT"/>
</dbReference>
<dbReference type="InterPro" id="IPR004255">
    <property type="entry name" value="O-acyltransferase_WSD1_N"/>
</dbReference>
<dbReference type="InterPro" id="IPR023213">
    <property type="entry name" value="CAT-like_dom_sf"/>
</dbReference>
<keyword evidence="8 11" id="KW-0443">Lipid metabolism</keyword>
<evidence type="ECO:0000256" key="7">
    <source>
        <dbReference type="ARBA" id="ARBA00022798"/>
    </source>
</evidence>
<dbReference type="Pfam" id="PF06974">
    <property type="entry name" value="WS_DGAT_C"/>
    <property type="match status" value="1"/>
</dbReference>
<dbReference type="GO" id="GO:0051701">
    <property type="term" value="P:biological process involved in interaction with host"/>
    <property type="evidence" value="ECO:0007669"/>
    <property type="project" value="TreeGrafter"/>
</dbReference>
<dbReference type="AlphaFoldDB" id="R4Z0E0"/>
<keyword evidence="9 11" id="KW-0012">Acyltransferase</keyword>
<evidence type="ECO:0000256" key="9">
    <source>
        <dbReference type="ARBA" id="ARBA00023315"/>
    </source>
</evidence>
<evidence type="ECO:0000313" key="14">
    <source>
        <dbReference type="EMBL" id="CCM62097.1"/>
    </source>
</evidence>
<dbReference type="InterPro" id="IPR045034">
    <property type="entry name" value="O-acyltransferase_WSD1-like"/>
</dbReference>
<dbReference type="GO" id="GO:0004144">
    <property type="term" value="F:diacylglycerol O-acyltransferase activity"/>
    <property type="evidence" value="ECO:0007669"/>
    <property type="project" value="UniProtKB-EC"/>
</dbReference>
<dbReference type="PANTHER" id="PTHR31650">
    <property type="entry name" value="O-ACYLTRANSFERASE (WSD1-LIKE) FAMILY PROTEIN"/>
    <property type="match status" value="1"/>
</dbReference>
<dbReference type="eggNOG" id="COG1020">
    <property type="taxonomic scope" value="Bacteria"/>
</dbReference>
<dbReference type="GO" id="GO:0005886">
    <property type="term" value="C:plasma membrane"/>
    <property type="evidence" value="ECO:0007669"/>
    <property type="project" value="TreeGrafter"/>
</dbReference>
<proteinExistence type="inferred from homology"/>
<evidence type="ECO:0000256" key="2">
    <source>
        <dbReference type="ARBA" id="ARBA00005189"/>
    </source>
</evidence>
<protein>
    <recommendedName>
        <fullName evidence="4 11">Diacylglycerol O-acyltransferase</fullName>
        <ecNumber evidence="4 11">2.3.1.20</ecNumber>
    </recommendedName>
</protein>
<dbReference type="GO" id="GO:0019432">
    <property type="term" value="P:triglyceride biosynthetic process"/>
    <property type="evidence" value="ECO:0007669"/>
    <property type="project" value="UniProtKB-UniPathway"/>
</dbReference>
<evidence type="ECO:0000256" key="5">
    <source>
        <dbReference type="ARBA" id="ARBA00022516"/>
    </source>
</evidence>
<dbReference type="GO" id="GO:0006071">
    <property type="term" value="P:glycerol metabolic process"/>
    <property type="evidence" value="ECO:0007669"/>
    <property type="project" value="UniProtKB-KW"/>
</dbReference>
<dbReference type="PANTHER" id="PTHR31650:SF1">
    <property type="entry name" value="WAX ESTER SYNTHASE_DIACYLGLYCEROL ACYLTRANSFERASE 4-RELATED"/>
    <property type="match status" value="1"/>
</dbReference>
<name>R4Z0E0_9ACTN</name>
<evidence type="ECO:0000256" key="6">
    <source>
        <dbReference type="ARBA" id="ARBA00022679"/>
    </source>
</evidence>
<reference evidence="14 15" key="1">
    <citation type="journal article" date="2013" name="ISME J.">
        <title>Metabolic model for the filamentous 'Candidatus Microthrix parvicella' based on genomic and metagenomic analyses.</title>
        <authorList>
            <person name="Jon McIlroy S."/>
            <person name="Kristiansen R."/>
            <person name="Albertsen M."/>
            <person name="Michael Karst S."/>
            <person name="Rossetti S."/>
            <person name="Lund Nielsen J."/>
            <person name="Tandoi V."/>
            <person name="James Seviour R."/>
            <person name="Nielsen P.H."/>
        </authorList>
    </citation>
    <scope>NUCLEOTIDE SEQUENCE [LARGE SCALE GENOMIC DNA]</scope>
    <source>
        <strain evidence="14 15">RN1</strain>
    </source>
</reference>
<dbReference type="Proteomes" id="UP000018291">
    <property type="component" value="Unassembled WGS sequence"/>
</dbReference>
<dbReference type="UniPathway" id="UPA00282"/>
<organism evidence="14 15">
    <name type="scientific">Candidatus Neomicrothrix parvicella RN1</name>
    <dbReference type="NCBI Taxonomy" id="1229780"/>
    <lineage>
        <taxon>Bacteria</taxon>
        <taxon>Bacillati</taxon>
        <taxon>Actinomycetota</taxon>
        <taxon>Acidimicrobiia</taxon>
        <taxon>Acidimicrobiales</taxon>
        <taxon>Microthrixaceae</taxon>
        <taxon>Candidatus Neomicrothrix</taxon>
    </lineage>
</organism>